<comment type="pathway">
    <text evidence="7">Protein modification; lipoprotein biosynthesis (diacylglyceryl transfer).</text>
</comment>
<dbReference type="Pfam" id="PF01790">
    <property type="entry name" value="LGT"/>
    <property type="match status" value="1"/>
</dbReference>
<evidence type="ECO:0000256" key="3">
    <source>
        <dbReference type="ARBA" id="ARBA00022679"/>
    </source>
</evidence>
<dbReference type="InterPro" id="IPR001640">
    <property type="entry name" value="Lgt"/>
</dbReference>
<comment type="caution">
    <text evidence="8">The sequence shown here is derived from an EMBL/GenBank/DDBJ whole genome shotgun (WGS) entry which is preliminary data.</text>
</comment>
<dbReference type="PANTHER" id="PTHR30589">
    <property type="entry name" value="PROLIPOPROTEIN DIACYLGLYCERYL TRANSFERASE"/>
    <property type="match status" value="1"/>
</dbReference>
<accession>A0ABT8AC95</accession>
<dbReference type="GO" id="GO:0008961">
    <property type="term" value="F:phosphatidylglycerol-prolipoprotein diacylglyceryl transferase activity"/>
    <property type="evidence" value="ECO:0007669"/>
    <property type="project" value="UniProtKB-EC"/>
</dbReference>
<evidence type="ECO:0000256" key="2">
    <source>
        <dbReference type="ARBA" id="ARBA00022475"/>
    </source>
</evidence>
<keyword evidence="9" id="KW-1185">Reference proteome</keyword>
<feature type="transmembrane region" description="Helical" evidence="7">
    <location>
        <begin position="231"/>
        <end position="258"/>
    </location>
</feature>
<protein>
    <recommendedName>
        <fullName evidence="7">Phosphatidylglycerol--prolipoprotein diacylglyceryl transferase</fullName>
        <ecNumber evidence="7">2.5.1.145</ecNumber>
    </recommendedName>
</protein>
<gene>
    <name evidence="7 8" type="primary">lgt</name>
    <name evidence="8" type="ORF">QWZ14_23690</name>
</gene>
<evidence type="ECO:0000256" key="6">
    <source>
        <dbReference type="ARBA" id="ARBA00023136"/>
    </source>
</evidence>
<proteinExistence type="inferred from homology"/>
<evidence type="ECO:0000313" key="8">
    <source>
        <dbReference type="EMBL" id="MDN3567394.1"/>
    </source>
</evidence>
<evidence type="ECO:0000313" key="9">
    <source>
        <dbReference type="Proteomes" id="UP001529369"/>
    </source>
</evidence>
<dbReference type="EMBL" id="JAUFPN010000191">
    <property type="protein sequence ID" value="MDN3567394.1"/>
    <property type="molecule type" value="Genomic_DNA"/>
</dbReference>
<comment type="function">
    <text evidence="7">Catalyzes the transfer of the diacylglyceryl group from phosphatidylglycerol to the sulfhydryl group of the N-terminal cysteine of a prolipoprotein, the first step in the formation of mature lipoproteins.</text>
</comment>
<dbReference type="RefSeq" id="WP_290319419.1">
    <property type="nucleotide sequence ID" value="NZ_JAUFPN010000191.1"/>
</dbReference>
<evidence type="ECO:0000256" key="1">
    <source>
        <dbReference type="ARBA" id="ARBA00007150"/>
    </source>
</evidence>
<dbReference type="Proteomes" id="UP001529369">
    <property type="component" value="Unassembled WGS sequence"/>
</dbReference>
<evidence type="ECO:0000256" key="5">
    <source>
        <dbReference type="ARBA" id="ARBA00022989"/>
    </source>
</evidence>
<keyword evidence="2 7" id="KW-1003">Cell membrane</keyword>
<dbReference type="EC" id="2.5.1.145" evidence="7"/>
<name>A0ABT8AC95_9PROT</name>
<comment type="subcellular location">
    <subcellularLocation>
        <location evidence="7">Cell membrane</location>
        <topology evidence="7">Multi-pass membrane protein</topology>
    </subcellularLocation>
</comment>
<keyword evidence="5 7" id="KW-1133">Transmembrane helix</keyword>
<feature type="binding site" evidence="7">
    <location>
        <position position="142"/>
    </location>
    <ligand>
        <name>a 1,2-diacyl-sn-glycero-3-phospho-(1'-sn-glycerol)</name>
        <dbReference type="ChEBI" id="CHEBI:64716"/>
    </ligand>
</feature>
<feature type="transmembrane region" description="Helical" evidence="7">
    <location>
        <begin position="206"/>
        <end position="225"/>
    </location>
</feature>
<reference evidence="9" key="1">
    <citation type="journal article" date="2019" name="Int. J. Syst. Evol. Microbiol.">
        <title>The Global Catalogue of Microorganisms (GCM) 10K type strain sequencing project: providing services to taxonomists for standard genome sequencing and annotation.</title>
        <authorList>
            <consortium name="The Broad Institute Genomics Platform"/>
            <consortium name="The Broad Institute Genome Sequencing Center for Infectious Disease"/>
            <person name="Wu L."/>
            <person name="Ma J."/>
        </authorList>
    </citation>
    <scope>NUCLEOTIDE SEQUENCE [LARGE SCALE GENOMIC DNA]</scope>
    <source>
        <strain evidence="9">CECT 7131</strain>
    </source>
</reference>
<feature type="transmembrane region" description="Helical" evidence="7">
    <location>
        <begin position="59"/>
        <end position="79"/>
    </location>
</feature>
<comment type="similarity">
    <text evidence="1 7">Belongs to the Lgt family.</text>
</comment>
<feature type="transmembrane region" description="Helical" evidence="7">
    <location>
        <begin position="99"/>
        <end position="117"/>
    </location>
</feature>
<keyword evidence="6 7" id="KW-0472">Membrane</keyword>
<keyword evidence="3 7" id="KW-0808">Transferase</keyword>
<evidence type="ECO:0000256" key="4">
    <source>
        <dbReference type="ARBA" id="ARBA00022692"/>
    </source>
</evidence>
<evidence type="ECO:0000256" key="7">
    <source>
        <dbReference type="HAMAP-Rule" id="MF_01147"/>
    </source>
</evidence>
<dbReference type="PROSITE" id="PS01311">
    <property type="entry name" value="LGT"/>
    <property type="match status" value="1"/>
</dbReference>
<feature type="transmembrane region" description="Helical" evidence="7">
    <location>
        <begin position="20"/>
        <end position="39"/>
    </location>
</feature>
<organism evidence="8 9">
    <name type="scientific">Paeniroseomonas aquatica</name>
    <dbReference type="NCBI Taxonomy" id="373043"/>
    <lineage>
        <taxon>Bacteria</taxon>
        <taxon>Pseudomonadati</taxon>
        <taxon>Pseudomonadota</taxon>
        <taxon>Alphaproteobacteria</taxon>
        <taxon>Acetobacterales</taxon>
        <taxon>Acetobacteraceae</taxon>
        <taxon>Paeniroseomonas</taxon>
    </lineage>
</organism>
<keyword evidence="4 7" id="KW-0812">Transmembrane</keyword>
<dbReference type="NCBIfam" id="TIGR00544">
    <property type="entry name" value="lgt"/>
    <property type="match status" value="1"/>
</dbReference>
<dbReference type="HAMAP" id="MF_01147">
    <property type="entry name" value="Lgt"/>
    <property type="match status" value="1"/>
</dbReference>
<dbReference type="PANTHER" id="PTHR30589:SF0">
    <property type="entry name" value="PHOSPHATIDYLGLYCEROL--PROLIPOPROTEIN DIACYLGLYCERYL TRANSFERASE"/>
    <property type="match status" value="1"/>
</dbReference>
<comment type="catalytic activity">
    <reaction evidence="7">
        <text>L-cysteinyl-[prolipoprotein] + a 1,2-diacyl-sn-glycero-3-phospho-(1'-sn-glycerol) = an S-1,2-diacyl-sn-glyceryl-L-cysteinyl-[prolipoprotein] + sn-glycerol 1-phosphate + H(+)</text>
        <dbReference type="Rhea" id="RHEA:56712"/>
        <dbReference type="Rhea" id="RHEA-COMP:14679"/>
        <dbReference type="Rhea" id="RHEA-COMP:14680"/>
        <dbReference type="ChEBI" id="CHEBI:15378"/>
        <dbReference type="ChEBI" id="CHEBI:29950"/>
        <dbReference type="ChEBI" id="CHEBI:57685"/>
        <dbReference type="ChEBI" id="CHEBI:64716"/>
        <dbReference type="ChEBI" id="CHEBI:140658"/>
        <dbReference type="EC" id="2.5.1.145"/>
    </reaction>
</comment>
<sequence>MLFAIPFPVIDPVLVAVGPLVIRWYALAYIAGIVGGCWLARRLVALPPVVANRQQIDDFVTWTTLGIILGGRLGYVLFYRPDYYLFHPLEILAVWQGGMSFHGGALGVIVAVFLFCRQQKLDPLGFGDRVVAVVPIGLCFGRLANFINGELWGRVTDVPWGMVFPTGGPEPRHPSQLYQAGLEGVALFVLLQVLVHIPAIRARRGFVAGAFLAGYGVARGIGEIFRQPDAYLGFLFAGATMGQLLSVPMVLVGAWLMLRARPSPMVPAGARPS</sequence>